<feature type="region of interest" description="Disordered" evidence="9">
    <location>
        <begin position="725"/>
        <end position="757"/>
    </location>
</feature>
<dbReference type="GO" id="GO:0045944">
    <property type="term" value="P:positive regulation of transcription by RNA polymerase II"/>
    <property type="evidence" value="ECO:0007669"/>
    <property type="project" value="TreeGrafter"/>
</dbReference>
<dbReference type="EMBL" id="SRMA01001016">
    <property type="protein sequence ID" value="TRZ04163.1"/>
    <property type="molecule type" value="Genomic_DNA"/>
</dbReference>
<feature type="compositionally biased region" description="Basic and acidic residues" evidence="9">
    <location>
        <begin position="269"/>
        <end position="290"/>
    </location>
</feature>
<dbReference type="OrthoDB" id="10047851at2759"/>
<feature type="compositionally biased region" description="Polar residues" evidence="9">
    <location>
        <begin position="582"/>
        <end position="601"/>
    </location>
</feature>
<evidence type="ECO:0000256" key="3">
    <source>
        <dbReference type="ARBA" id="ARBA00022884"/>
    </source>
</evidence>
<feature type="compositionally biased region" description="Basic and acidic residues" evidence="9">
    <location>
        <begin position="403"/>
        <end position="415"/>
    </location>
</feature>
<feature type="compositionally biased region" description="Polar residues" evidence="9">
    <location>
        <begin position="513"/>
        <end position="523"/>
    </location>
</feature>
<feature type="compositionally biased region" description="Basic residues" evidence="9">
    <location>
        <begin position="994"/>
        <end position="1003"/>
    </location>
</feature>
<dbReference type="SMART" id="SM00360">
    <property type="entry name" value="RRM"/>
    <property type="match status" value="1"/>
</dbReference>
<dbReference type="GO" id="GO:0003723">
    <property type="term" value="F:RNA binding"/>
    <property type="evidence" value="ECO:0007669"/>
    <property type="project" value="UniProtKB-UniRule"/>
</dbReference>
<dbReference type="STRING" id="623744.A0A553RPQ2"/>
<evidence type="ECO:0000259" key="10">
    <source>
        <dbReference type="PROSITE" id="PS50102"/>
    </source>
</evidence>
<dbReference type="Proteomes" id="UP000316079">
    <property type="component" value="Unassembled WGS sequence"/>
</dbReference>
<feature type="compositionally biased region" description="Basic and acidic residues" evidence="9">
    <location>
        <begin position="903"/>
        <end position="925"/>
    </location>
</feature>
<feature type="compositionally biased region" description="Basic and acidic residues" evidence="9">
    <location>
        <begin position="362"/>
        <end position="388"/>
    </location>
</feature>
<dbReference type="Pfam" id="PF00076">
    <property type="entry name" value="RRM_1"/>
    <property type="match status" value="1"/>
</dbReference>
<dbReference type="GO" id="GO:0003712">
    <property type="term" value="F:transcription coregulator activity"/>
    <property type="evidence" value="ECO:0007669"/>
    <property type="project" value="InterPro"/>
</dbReference>
<accession>A0A553RPQ2</accession>
<dbReference type="PANTHER" id="PTHR15528">
    <property type="entry name" value="PEROXISOME PROLIFERATOR ACTIVATED RECEPTOR GAMMA COACTIVATOR 1 PGC-1 -RELATED"/>
    <property type="match status" value="1"/>
</dbReference>
<evidence type="ECO:0000256" key="9">
    <source>
        <dbReference type="SAM" id="MobiDB-lite"/>
    </source>
</evidence>
<protein>
    <recommendedName>
        <fullName evidence="10">RRM domain-containing protein</fullName>
    </recommendedName>
</protein>
<dbReference type="PROSITE" id="PS50102">
    <property type="entry name" value="RRM"/>
    <property type="match status" value="1"/>
</dbReference>
<dbReference type="PANTHER" id="PTHR15528:SF5">
    <property type="entry name" value="PEROXISOME PROLIFERATOR-ACTIVATED RECEPTOR GAMMA COACTIVATOR-RELATED PROTEIN 1"/>
    <property type="match status" value="1"/>
</dbReference>
<comment type="caution">
    <text evidence="11">The sequence shown here is derived from an EMBL/GenBank/DDBJ whole genome shotgun (WGS) entry which is preliminary data.</text>
</comment>
<feature type="compositionally biased region" description="Low complexity" evidence="9">
    <location>
        <begin position="546"/>
        <end position="557"/>
    </location>
</feature>
<evidence type="ECO:0000256" key="5">
    <source>
        <dbReference type="ARBA" id="ARBA00023159"/>
    </source>
</evidence>
<sequence>MAARWGTGEEMLKACNTPFFSSTNLEEAEMLQGSFVNSCLEFPGDALEALHGSLDPSILSIFEDGSTGGVRVIDEESEATLLTALTEILDNVDDENLSPFDTLPDSDLFTGHKGQDHSPLRKLFTLSPAESVLHTRQFPGKNLQRMQKISFQNSEGEEEEDGDTSFLTPIANIDFSLDELDWSLPVSLEPGGEGFPVTFSDLIKQMHPYCMTLCVEGEEGKEHLLPEGGLVLEVVDKGEHGEPILAIPDINITSYTNSVEDNQMVSERTVNEPEQKHEEEPSKMKLLPRENKKSILAEVEHGVLATEPQKKKGGQKKKVTFSPLVSSAVPQKPKQEPLVKNETIKPHEPKPEVADVQPGNKPLEKLKEEKLPSNEEPQHVSQHTETKPKPLSLQQYRLLRQQKKPDPAVKLEDNSTKWPKLPEAPRELTPIPCLPTDSNHRDPRKTFYNPVKMDAAPVIMPAWHPRGPAAPPTPEALLVPPASLMGSSRKPVSSKTAPPGQSSPQESPAAIDVQQNTIQSETSAPLKKDTEVPPTRISSLPTSTESGASSSPQSVSSGKECLNQTSDSDHAVLPRDVPSKPLGTTTQVQSTNCNSPKSVTTEAVKREDVLAPGFSESKNTLPANSKKLTSRSQPHVAPIAAQPFFTAQVQARVVKLAEQMRIASSKVLKSSTVELIESFTSEIGIEAADLTSLLEQFEESQSKEEPCVPEVSGRAAAVGNSSFEEQAVAKAPEKNQNHDLGSTAGITPPATPPHQMWKPIAPVSLLDKNKKTEAIKQTPNKAIQIEPRPLPSNKHPRQTPATIGQKQPFSLDHDYCLPKEPIQAETGSRWNVKQQPSIVIKTKELLPAKPLQNSVSKSSLVPEIQKHSQPSSDSSCSFQSSVLETPDASPSRPGLESSSLQDKLSHQKSLDCSEQSSRRNRQERGRSKRRYRTQYSSSSDSSSESSRSRSPPRKSSRSFSPPRRRRFSYSSSCSGSWSRSRSRSRSRSSDSRGHRVWRSRKSPNQRPAYHFQNGEETKRRKEKAIEERRVVYVGRIGGSMTRKELKERFSFFGRIEECTVHFRENGDNYGFVTYYSVKDAFNAIENGSKLRKQNEFPFDLCFGGRRQFCRTNYADLDSNREYDPKPTKGKFDALDFDTLLKQAQRNLKR</sequence>
<evidence type="ECO:0000256" key="6">
    <source>
        <dbReference type="ARBA" id="ARBA00023163"/>
    </source>
</evidence>
<dbReference type="AlphaFoldDB" id="A0A553RPQ2"/>
<evidence type="ECO:0000313" key="12">
    <source>
        <dbReference type="Proteomes" id="UP000316079"/>
    </source>
</evidence>
<feature type="region of interest" description="Disordered" evidence="9">
    <location>
        <begin position="302"/>
        <end position="447"/>
    </location>
</feature>
<keyword evidence="4" id="KW-0805">Transcription regulation</keyword>
<feature type="compositionally biased region" description="Polar residues" evidence="9">
    <location>
        <begin position="536"/>
        <end position="545"/>
    </location>
</feature>
<keyword evidence="6" id="KW-0804">Transcription</keyword>
<comment type="subcellular location">
    <subcellularLocation>
        <location evidence="1">Nucleus</location>
    </subcellularLocation>
</comment>
<evidence type="ECO:0000256" key="1">
    <source>
        <dbReference type="ARBA" id="ARBA00004123"/>
    </source>
</evidence>
<feature type="region of interest" description="Disordered" evidence="9">
    <location>
        <begin position="773"/>
        <end position="1022"/>
    </location>
</feature>
<proteinExistence type="predicted"/>
<dbReference type="InterPro" id="IPR000504">
    <property type="entry name" value="RRM_dom"/>
</dbReference>
<feature type="region of interest" description="Disordered" evidence="9">
    <location>
        <begin position="461"/>
        <end position="634"/>
    </location>
</feature>
<evidence type="ECO:0000256" key="2">
    <source>
        <dbReference type="ARBA" id="ARBA00022553"/>
    </source>
</evidence>
<evidence type="ECO:0000256" key="8">
    <source>
        <dbReference type="PROSITE-ProRule" id="PRU00176"/>
    </source>
</evidence>
<feature type="domain" description="RRM" evidence="10">
    <location>
        <begin position="1029"/>
        <end position="1106"/>
    </location>
</feature>
<reference evidence="11 12" key="1">
    <citation type="journal article" date="2019" name="Sci. Data">
        <title>Hybrid genome assembly and annotation of Danionella translucida.</title>
        <authorList>
            <person name="Kadobianskyi M."/>
            <person name="Schulze L."/>
            <person name="Schuelke M."/>
            <person name="Judkewitz B."/>
        </authorList>
    </citation>
    <scope>NUCLEOTIDE SEQUENCE [LARGE SCALE GENOMIC DNA]</scope>
    <source>
        <strain evidence="11 12">Bolton</strain>
    </source>
</reference>
<feature type="compositionally biased region" description="Basic and acidic residues" evidence="9">
    <location>
        <begin position="1013"/>
        <end position="1022"/>
    </location>
</feature>
<feature type="region of interest" description="Disordered" evidence="9">
    <location>
        <begin position="266"/>
        <end position="290"/>
    </location>
</feature>
<feature type="compositionally biased region" description="Basic residues" evidence="9">
    <location>
        <begin position="950"/>
        <end position="967"/>
    </location>
</feature>
<keyword evidence="12" id="KW-1185">Reference proteome</keyword>
<feature type="compositionally biased region" description="Low complexity" evidence="9">
    <location>
        <begin position="868"/>
        <end position="881"/>
    </location>
</feature>
<keyword evidence="2" id="KW-0597">Phosphoprotein</keyword>
<gene>
    <name evidence="11" type="ORF">DNTS_032558</name>
</gene>
<dbReference type="GO" id="GO:0005634">
    <property type="term" value="C:nucleus"/>
    <property type="evidence" value="ECO:0007669"/>
    <property type="project" value="UniProtKB-SubCell"/>
</dbReference>
<keyword evidence="7" id="KW-0539">Nucleus</keyword>
<feature type="compositionally biased region" description="Polar residues" evidence="9">
    <location>
        <begin position="799"/>
        <end position="808"/>
    </location>
</feature>
<feature type="compositionally biased region" description="Basic and acidic residues" evidence="9">
    <location>
        <begin position="333"/>
        <end position="353"/>
    </location>
</feature>
<keyword evidence="5" id="KW-0010">Activator</keyword>
<keyword evidence="3 8" id="KW-0694">RNA-binding</keyword>
<feature type="compositionally biased region" description="Polar residues" evidence="9">
    <location>
        <begin position="490"/>
        <end position="506"/>
    </location>
</feature>
<feature type="compositionally biased region" description="Low complexity" evidence="9">
    <location>
        <begin position="933"/>
        <end position="949"/>
    </location>
</feature>
<dbReference type="Gene3D" id="3.30.70.330">
    <property type="match status" value="1"/>
</dbReference>
<feature type="compositionally biased region" description="Polar residues" evidence="9">
    <location>
        <begin position="825"/>
        <end position="837"/>
    </location>
</feature>
<evidence type="ECO:0000256" key="7">
    <source>
        <dbReference type="ARBA" id="ARBA00023242"/>
    </source>
</evidence>
<name>A0A553RPQ2_9TELE</name>
<feature type="compositionally biased region" description="Polar residues" evidence="9">
    <location>
        <begin position="616"/>
        <end position="633"/>
    </location>
</feature>
<dbReference type="SUPFAM" id="SSF54928">
    <property type="entry name" value="RNA-binding domain, RBD"/>
    <property type="match status" value="1"/>
</dbReference>
<dbReference type="InterPro" id="IPR012677">
    <property type="entry name" value="Nucleotide-bd_a/b_plait_sf"/>
</dbReference>
<evidence type="ECO:0000256" key="4">
    <source>
        <dbReference type="ARBA" id="ARBA00023015"/>
    </source>
</evidence>
<dbReference type="InterPro" id="IPR034605">
    <property type="entry name" value="PGC-1"/>
</dbReference>
<evidence type="ECO:0000313" key="11">
    <source>
        <dbReference type="EMBL" id="TRZ04163.1"/>
    </source>
</evidence>
<feature type="compositionally biased region" description="Low complexity" evidence="9">
    <location>
        <begin position="968"/>
        <end position="979"/>
    </location>
</feature>
<organism evidence="11 12">
    <name type="scientific">Danionella cerebrum</name>
    <dbReference type="NCBI Taxonomy" id="2873325"/>
    <lineage>
        <taxon>Eukaryota</taxon>
        <taxon>Metazoa</taxon>
        <taxon>Chordata</taxon>
        <taxon>Craniata</taxon>
        <taxon>Vertebrata</taxon>
        <taxon>Euteleostomi</taxon>
        <taxon>Actinopterygii</taxon>
        <taxon>Neopterygii</taxon>
        <taxon>Teleostei</taxon>
        <taxon>Ostariophysi</taxon>
        <taxon>Cypriniformes</taxon>
        <taxon>Danionidae</taxon>
        <taxon>Danioninae</taxon>
        <taxon>Danionella</taxon>
    </lineage>
</organism>
<dbReference type="InterPro" id="IPR035979">
    <property type="entry name" value="RBD_domain_sf"/>
</dbReference>